<dbReference type="PRINTS" id="PR00095">
    <property type="entry name" value="ANTSNTHASEI"/>
</dbReference>
<keyword evidence="4" id="KW-0028">Amino-acid biosynthesis</keyword>
<comment type="similarity">
    <text evidence="2">Belongs to the anthranilate synthase component I family.</text>
</comment>
<dbReference type="InterPro" id="IPR006805">
    <property type="entry name" value="Anth_synth_I_N"/>
</dbReference>
<dbReference type="EMBL" id="CP008822">
    <property type="protein sequence ID" value="AIM27826.1"/>
    <property type="molecule type" value="Genomic_DNA"/>
</dbReference>
<dbReference type="Proteomes" id="UP000029084">
    <property type="component" value="Chromosome"/>
</dbReference>
<name>A0A088E670_9CREN</name>
<evidence type="ECO:0000259" key="7">
    <source>
        <dbReference type="Pfam" id="PF04715"/>
    </source>
</evidence>
<dbReference type="InterPro" id="IPR005801">
    <property type="entry name" value="ADC_synthase"/>
</dbReference>
<evidence type="ECO:0000313" key="17">
    <source>
        <dbReference type="Proteomes" id="UP000062398"/>
    </source>
</evidence>
<dbReference type="OMA" id="GCYHAYI"/>
<dbReference type="GO" id="GO:0004049">
    <property type="term" value="F:anthranilate synthase activity"/>
    <property type="evidence" value="ECO:0007669"/>
    <property type="project" value="UniProtKB-EC"/>
</dbReference>
<dbReference type="EMBL" id="CP012175">
    <property type="protein sequence ID" value="AKV81407.1"/>
    <property type="molecule type" value="Genomic_DNA"/>
</dbReference>
<evidence type="ECO:0000313" key="16">
    <source>
        <dbReference type="Proteomes" id="UP000061362"/>
    </source>
</evidence>
<dbReference type="Proteomes" id="UP000068832">
    <property type="component" value="Chromosome"/>
</dbReference>
<dbReference type="Proteomes" id="UP000062475">
    <property type="component" value="Chromosome"/>
</dbReference>
<dbReference type="EMBL" id="CP012174">
    <property type="protein sequence ID" value="AKV79162.1"/>
    <property type="molecule type" value="Genomic_DNA"/>
</dbReference>
<protein>
    <recommendedName>
        <fullName evidence="3">anthranilate synthase</fullName>
        <ecNumber evidence="3">4.1.3.27</ecNumber>
    </recommendedName>
</protein>
<dbReference type="Pfam" id="PF04715">
    <property type="entry name" value="Anth_synt_I_N"/>
    <property type="match status" value="1"/>
</dbReference>
<dbReference type="EMBL" id="CP012176">
    <property type="protein sequence ID" value="AKV83641.1"/>
    <property type="molecule type" value="Genomic_DNA"/>
</dbReference>
<dbReference type="EC" id="4.1.3.27" evidence="3"/>
<evidence type="ECO:0000313" key="13">
    <source>
        <dbReference type="EMBL" id="AKV83641.1"/>
    </source>
</evidence>
<proteinExistence type="inferred from homology"/>
<dbReference type="GO" id="GO:0000162">
    <property type="term" value="P:L-tryptophan biosynthetic process"/>
    <property type="evidence" value="ECO:0007669"/>
    <property type="project" value="UniProtKB-UniPathway"/>
</dbReference>
<reference evidence="13 15" key="3">
    <citation type="submission" date="2015-07" db="EMBL/GenBank/DDBJ databases">
        <title>Physiological, transcriptional responses and genome re-sequencing of acid resistant extremely thermoacidophilic Metallosphaera sedula SARC-M1.</title>
        <authorList>
            <person name="Ai C."/>
            <person name="McCarthy S."/>
            <person name="Eckrich V."/>
            <person name="Rudrappa D."/>
            <person name="Qiu G."/>
            <person name="Blum P."/>
        </authorList>
    </citation>
    <scope>NUCLEOTIDE SEQUENCE [LARGE SCALE GENOMIC DNA]</scope>
    <source>
        <strain evidence="13 15">SARC-M1</strain>
    </source>
</reference>
<dbReference type="AlphaFoldDB" id="A0A088E670"/>
<evidence type="ECO:0000313" key="11">
    <source>
        <dbReference type="EMBL" id="AKV79162.1"/>
    </source>
</evidence>
<dbReference type="Proteomes" id="UP000062398">
    <property type="component" value="Chromosome"/>
</dbReference>
<evidence type="ECO:0000256" key="3">
    <source>
        <dbReference type="ARBA" id="ARBA00012266"/>
    </source>
</evidence>
<evidence type="ECO:0000259" key="6">
    <source>
        <dbReference type="Pfam" id="PF00425"/>
    </source>
</evidence>
<evidence type="ECO:0000313" key="18">
    <source>
        <dbReference type="Proteomes" id="UP000062475"/>
    </source>
</evidence>
<evidence type="ECO:0000313" key="15">
    <source>
        <dbReference type="Proteomes" id="UP000056255"/>
    </source>
</evidence>
<dbReference type="SUPFAM" id="SSF56322">
    <property type="entry name" value="ADC synthase"/>
    <property type="match status" value="1"/>
</dbReference>
<dbReference type="Pfam" id="PF00425">
    <property type="entry name" value="Chorismate_bind"/>
    <property type="match status" value="1"/>
</dbReference>
<evidence type="ECO:0000256" key="4">
    <source>
        <dbReference type="ARBA" id="ARBA00022822"/>
    </source>
</evidence>
<organism evidence="8 14">
    <name type="scientific">Metallosphaera sedula</name>
    <dbReference type="NCBI Taxonomy" id="43687"/>
    <lineage>
        <taxon>Archaea</taxon>
        <taxon>Thermoproteota</taxon>
        <taxon>Thermoprotei</taxon>
        <taxon>Sulfolobales</taxon>
        <taxon>Sulfolobaceae</taxon>
        <taxon>Metallosphaera</taxon>
    </lineage>
</organism>
<evidence type="ECO:0000313" key="12">
    <source>
        <dbReference type="EMBL" id="AKV81407.1"/>
    </source>
</evidence>
<dbReference type="UniPathway" id="UPA00035">
    <property type="reaction ID" value="UER00040"/>
</dbReference>
<dbReference type="PATRIC" id="fig|43687.5.peg.1821"/>
<dbReference type="PANTHER" id="PTHR11236:SF9">
    <property type="entry name" value="ANTHRANILATE SYNTHASE COMPONENT 1"/>
    <property type="match status" value="1"/>
</dbReference>
<accession>A0A088E670</accession>
<comment type="catalytic activity">
    <reaction evidence="5">
        <text>chorismate + L-glutamine = anthranilate + pyruvate + L-glutamate + H(+)</text>
        <dbReference type="Rhea" id="RHEA:21732"/>
        <dbReference type="ChEBI" id="CHEBI:15361"/>
        <dbReference type="ChEBI" id="CHEBI:15378"/>
        <dbReference type="ChEBI" id="CHEBI:16567"/>
        <dbReference type="ChEBI" id="CHEBI:29748"/>
        <dbReference type="ChEBI" id="CHEBI:29985"/>
        <dbReference type="ChEBI" id="CHEBI:58359"/>
        <dbReference type="EC" id="4.1.3.27"/>
    </reaction>
</comment>
<evidence type="ECO:0000313" key="8">
    <source>
        <dbReference type="EMBL" id="AIM27826.1"/>
    </source>
</evidence>
<evidence type="ECO:0000256" key="2">
    <source>
        <dbReference type="ARBA" id="ARBA00009562"/>
    </source>
</evidence>
<dbReference type="PANTHER" id="PTHR11236">
    <property type="entry name" value="AMINOBENZOATE/ANTHRANILATE SYNTHASE"/>
    <property type="match status" value="1"/>
</dbReference>
<feature type="domain" description="Chorismate-utilising enzyme C-terminal" evidence="6">
    <location>
        <begin position="157"/>
        <end position="409"/>
    </location>
</feature>
<evidence type="ECO:0000313" key="9">
    <source>
        <dbReference type="EMBL" id="AKV74674.1"/>
    </source>
</evidence>
<evidence type="ECO:0000256" key="1">
    <source>
        <dbReference type="ARBA" id="ARBA00004873"/>
    </source>
</evidence>
<dbReference type="InterPro" id="IPR015890">
    <property type="entry name" value="Chorismate_C"/>
</dbReference>
<feature type="domain" description="Anthranilate synthase component I N-terminal" evidence="7">
    <location>
        <begin position="11"/>
        <end position="129"/>
    </location>
</feature>
<dbReference type="Gene3D" id="3.60.120.10">
    <property type="entry name" value="Anthranilate synthase"/>
    <property type="match status" value="1"/>
</dbReference>
<reference evidence="16 17" key="2">
    <citation type="journal article" date="2015" name="Genome Announc.">
        <title>Complete Genome Sequences of Evolved Arsenate-Resistant Metallosphaera sedula Strains.</title>
        <authorList>
            <person name="Ai C."/>
            <person name="McCarthy S."/>
            <person name="Schackwitz W."/>
            <person name="Martin J."/>
            <person name="Lipzen A."/>
            <person name="Blum P."/>
        </authorList>
    </citation>
    <scope>NUCLEOTIDE SEQUENCE [LARGE SCALE GENOMIC DNA]</scope>
    <source>
        <strain evidence="11 17">ARS120-1</strain>
        <strain evidence="12 16">ARS120-2</strain>
        <strain evidence="9 19">ARS50-1</strain>
        <strain evidence="10 18">ARS50-2</strain>
    </source>
</reference>
<evidence type="ECO:0000313" key="19">
    <source>
        <dbReference type="Proteomes" id="UP000068832"/>
    </source>
</evidence>
<dbReference type="Proteomes" id="UP000056255">
    <property type="component" value="Chromosome"/>
</dbReference>
<keyword evidence="4" id="KW-0057">Aromatic amino acid biosynthesis</keyword>
<comment type="pathway">
    <text evidence="1">Amino-acid biosynthesis; L-tryptophan biosynthesis; L-tryptophan from chorismate: step 1/5.</text>
</comment>
<dbReference type="OrthoDB" id="25514at2157"/>
<dbReference type="RefSeq" id="WP_012021629.1">
    <property type="nucleotide sequence ID" value="NZ_AP019770.1"/>
</dbReference>
<keyword evidence="4" id="KW-0822">Tryptophan biosynthesis</keyword>
<reference evidence="8 14" key="1">
    <citation type="journal article" date="2014" name="J. Bacteriol.">
        <title>Role of an Archaeal PitA Transporter in the Copper and Arsenic Resistance of Metallosphaera sedula, an Extreme Thermoacidophile.</title>
        <authorList>
            <person name="McCarthy S."/>
            <person name="Ai C."/>
            <person name="Wheaton G."/>
            <person name="Tevatia R."/>
            <person name="Eckrich V."/>
            <person name="Kelly R."/>
            <person name="Blum P."/>
        </authorList>
    </citation>
    <scope>NUCLEOTIDE SEQUENCE [LARGE SCALE GENOMIC DNA]</scope>
    <source>
        <strain evidence="8 14">CuR1</strain>
    </source>
</reference>
<evidence type="ECO:0000313" key="14">
    <source>
        <dbReference type="Proteomes" id="UP000029084"/>
    </source>
</evidence>
<evidence type="ECO:0000313" key="10">
    <source>
        <dbReference type="EMBL" id="AKV76911.1"/>
    </source>
</evidence>
<keyword evidence="8" id="KW-0456">Lyase</keyword>
<dbReference type="NCBIfam" id="NF010089">
    <property type="entry name" value="PRK13574.1"/>
    <property type="match status" value="1"/>
</dbReference>
<dbReference type="EMBL" id="CP012173">
    <property type="protein sequence ID" value="AKV76911.1"/>
    <property type="molecule type" value="Genomic_DNA"/>
</dbReference>
<dbReference type="GeneID" id="97613203"/>
<dbReference type="EMBL" id="CP012172">
    <property type="protein sequence ID" value="AKV74674.1"/>
    <property type="molecule type" value="Genomic_DNA"/>
</dbReference>
<evidence type="ECO:0000256" key="5">
    <source>
        <dbReference type="ARBA" id="ARBA00047683"/>
    </source>
</evidence>
<sequence length="420" mass="47342">MKTYPITAFAQPYEVYQCIERDQEIAALMESVEGSQNTARYSVIAWGVKRKVQVNRGDDLEESILNALRGVEEGELRFSGGLLGYISYDAVRRWETVRDLKPAIEDWPDAEFFLPENVLVFDHALGKVFVEGDIPSIAGCFEQGEFKVTPHDESMTKQEYESGVNSILEYIKSGYAFQVVLSRFYRYAVQGDPMRLYRNLRKINPSPYMFYIKFGERKLIGSSPELLFSVQRGIAETFPIAGTRPRGKTSEEDFELEQELLSSEKEMAEHLMLVDLARNDIGKSCVPGTVKVPEFAYVEKYSHVQHIVSRVVGTLRKDANSLDVLKSMFPAGTVSGAPKPMAMNIIELLEPYKRGPYAGAVGFISRNSAEFAITIRTAMINRDILRIQAGAGIVYDSVPEQEYYETEHKMRALKVALGVS</sequence>
<dbReference type="InterPro" id="IPR019999">
    <property type="entry name" value="Anth_synth_I-like"/>
</dbReference>
<gene>
    <name evidence="8" type="ORF">HA72_1687</name>
    <name evidence="9" type="ORF">MsedA_1721</name>
    <name evidence="10" type="ORF">MsedB_1723</name>
    <name evidence="11" type="ORF">MsedC_1721</name>
    <name evidence="12" type="ORF">MsedD_1722</name>
    <name evidence="13" type="ORF">MsedE_1723</name>
</gene>
<dbReference type="Proteomes" id="UP000061362">
    <property type="component" value="Chromosome"/>
</dbReference>